<gene>
    <name evidence="2" type="ORF">D3876_03600</name>
</gene>
<evidence type="ECO:0008006" key="4">
    <source>
        <dbReference type="Google" id="ProtNLM"/>
    </source>
</evidence>
<reference evidence="2 3" key="1">
    <citation type="submission" date="2018-09" db="EMBL/GenBank/DDBJ databases">
        <authorList>
            <person name="Zhu H."/>
        </authorList>
    </citation>
    <scope>NUCLEOTIDE SEQUENCE [LARGE SCALE GENOMIC DNA]</scope>
    <source>
        <strain evidence="2 3">K2R01-6</strain>
    </source>
</reference>
<accession>A0A418WQE6</accession>
<name>A0A418WQE6_9SPHN</name>
<dbReference type="RefSeq" id="WP_119759709.1">
    <property type="nucleotide sequence ID" value="NZ_QYUM01000002.1"/>
</dbReference>
<keyword evidence="3" id="KW-1185">Reference proteome</keyword>
<evidence type="ECO:0000313" key="2">
    <source>
        <dbReference type="EMBL" id="RJF93431.1"/>
    </source>
</evidence>
<dbReference type="Proteomes" id="UP000286100">
    <property type="component" value="Unassembled WGS sequence"/>
</dbReference>
<keyword evidence="1" id="KW-0732">Signal</keyword>
<feature type="signal peptide" evidence="1">
    <location>
        <begin position="1"/>
        <end position="28"/>
    </location>
</feature>
<proteinExistence type="predicted"/>
<dbReference type="AlphaFoldDB" id="A0A418WQE6"/>
<dbReference type="EMBL" id="QYUM01000002">
    <property type="protein sequence ID" value="RJF93431.1"/>
    <property type="molecule type" value="Genomic_DNA"/>
</dbReference>
<evidence type="ECO:0000313" key="3">
    <source>
        <dbReference type="Proteomes" id="UP000286100"/>
    </source>
</evidence>
<comment type="caution">
    <text evidence="2">The sequence shown here is derived from an EMBL/GenBank/DDBJ whole genome shotgun (WGS) entry which is preliminary data.</text>
</comment>
<evidence type="ECO:0000256" key="1">
    <source>
        <dbReference type="SAM" id="SignalP"/>
    </source>
</evidence>
<dbReference type="OrthoDB" id="7428944at2"/>
<sequence>MTTMNRLFSPLSVAIGATLLMGAAAADARRGDQESAYEAHQKGQVMSLRQIEARVLPSARGAEYLGPEFDRARSVYRLKFRRDVQVFWIDVDARNGQVIGRSGR</sequence>
<feature type="chain" id="PRO_5019073502" description="PepSY domain-containing protein" evidence="1">
    <location>
        <begin position="29"/>
        <end position="104"/>
    </location>
</feature>
<protein>
    <recommendedName>
        <fullName evidence="4">PepSY domain-containing protein</fullName>
    </recommendedName>
</protein>
<organism evidence="2 3">
    <name type="scientific">Sphingomonas cavernae</name>
    <dbReference type="NCBI Taxonomy" id="2320861"/>
    <lineage>
        <taxon>Bacteria</taxon>
        <taxon>Pseudomonadati</taxon>
        <taxon>Pseudomonadota</taxon>
        <taxon>Alphaproteobacteria</taxon>
        <taxon>Sphingomonadales</taxon>
        <taxon>Sphingomonadaceae</taxon>
        <taxon>Sphingomonas</taxon>
    </lineage>
</organism>